<feature type="transmembrane region" description="Helical" evidence="1">
    <location>
        <begin position="20"/>
        <end position="42"/>
    </location>
</feature>
<dbReference type="EMBL" id="BAAAHP010000181">
    <property type="protein sequence ID" value="GAA0897385.1"/>
    <property type="molecule type" value="Genomic_DNA"/>
</dbReference>
<evidence type="ECO:0000313" key="3">
    <source>
        <dbReference type="Proteomes" id="UP001499967"/>
    </source>
</evidence>
<protein>
    <recommendedName>
        <fullName evidence="4">DUF4013 domain-containing protein</fullName>
    </recommendedName>
</protein>
<proteinExistence type="predicted"/>
<gene>
    <name evidence="2" type="ORF">GCM10009559_57950</name>
</gene>
<comment type="caution">
    <text evidence="2">The sequence shown here is derived from an EMBL/GenBank/DDBJ whole genome shotgun (WGS) entry which is preliminary data.</text>
</comment>
<dbReference type="RefSeq" id="WP_343944803.1">
    <property type="nucleotide sequence ID" value="NZ_BAAAHP010000181.1"/>
</dbReference>
<organism evidence="2 3">
    <name type="scientific">Pseudonocardia zijingensis</name>
    <dbReference type="NCBI Taxonomy" id="153376"/>
    <lineage>
        <taxon>Bacteria</taxon>
        <taxon>Bacillati</taxon>
        <taxon>Actinomycetota</taxon>
        <taxon>Actinomycetes</taxon>
        <taxon>Pseudonocardiales</taxon>
        <taxon>Pseudonocardiaceae</taxon>
        <taxon>Pseudonocardia</taxon>
    </lineage>
</organism>
<feature type="transmembrane region" description="Helical" evidence="1">
    <location>
        <begin position="125"/>
        <end position="142"/>
    </location>
</feature>
<keyword evidence="3" id="KW-1185">Reference proteome</keyword>
<feature type="transmembrane region" description="Helical" evidence="1">
    <location>
        <begin position="63"/>
        <end position="82"/>
    </location>
</feature>
<keyword evidence="1" id="KW-0812">Transmembrane</keyword>
<dbReference type="Proteomes" id="UP001499967">
    <property type="component" value="Unassembled WGS sequence"/>
</dbReference>
<evidence type="ECO:0000256" key="1">
    <source>
        <dbReference type="SAM" id="Phobius"/>
    </source>
</evidence>
<reference evidence="3" key="1">
    <citation type="journal article" date="2019" name="Int. J. Syst. Evol. Microbiol.">
        <title>The Global Catalogue of Microorganisms (GCM) 10K type strain sequencing project: providing services to taxonomists for standard genome sequencing and annotation.</title>
        <authorList>
            <consortium name="The Broad Institute Genomics Platform"/>
            <consortium name="The Broad Institute Genome Sequencing Center for Infectious Disease"/>
            <person name="Wu L."/>
            <person name="Ma J."/>
        </authorList>
    </citation>
    <scope>NUCLEOTIDE SEQUENCE [LARGE SCALE GENOMIC DNA]</scope>
    <source>
        <strain evidence="3">JCM 11117</strain>
    </source>
</reference>
<accession>A0ABP3YKY9</accession>
<feature type="transmembrane region" description="Helical" evidence="1">
    <location>
        <begin position="88"/>
        <end position="105"/>
    </location>
</feature>
<name>A0ABP3YKY9_9PSEU</name>
<evidence type="ECO:0008006" key="4">
    <source>
        <dbReference type="Google" id="ProtNLM"/>
    </source>
</evidence>
<keyword evidence="1" id="KW-0472">Membrane</keyword>
<keyword evidence="1" id="KW-1133">Transmembrane helix</keyword>
<sequence length="203" mass="20890">MVGTGRAGVDDVTTFLAAELGSVVVSLVVGAFVWSAAVFVAVQGAAGRPAGPLQGLRFAARRAVPLMGWWLLAMLLVAIGTIMLVVPGLVLTVLFYGSLLGVVVVERRGIGRSIELSMGRFWPTAGRLVVAGLVWQLVAVAADRIGGGFTDGVVGALAQAGLMLVVAQLLTGVAVVTYAELRSHDGGCTTSTLAEELGVHRQP</sequence>
<evidence type="ECO:0000313" key="2">
    <source>
        <dbReference type="EMBL" id="GAA0897385.1"/>
    </source>
</evidence>
<feature type="transmembrane region" description="Helical" evidence="1">
    <location>
        <begin position="154"/>
        <end position="176"/>
    </location>
</feature>